<comment type="caution">
    <text evidence="1">The sequence shown here is derived from an EMBL/GenBank/DDBJ whole genome shotgun (WGS) entry which is preliminary data.</text>
</comment>
<organism evidence="1 2">
    <name type="scientific">Massilia orientalis</name>
    <dbReference type="NCBI Taxonomy" id="3050128"/>
    <lineage>
        <taxon>Bacteria</taxon>
        <taxon>Pseudomonadati</taxon>
        <taxon>Pseudomonadota</taxon>
        <taxon>Betaproteobacteria</taxon>
        <taxon>Burkholderiales</taxon>
        <taxon>Oxalobacteraceae</taxon>
        <taxon>Telluria group</taxon>
        <taxon>Massilia</taxon>
    </lineage>
</organism>
<evidence type="ECO:0000313" key="2">
    <source>
        <dbReference type="Proteomes" id="UP001168096"/>
    </source>
</evidence>
<protein>
    <submittedName>
        <fullName evidence="1">Uncharacterized protein</fullName>
    </submittedName>
</protein>
<dbReference type="EMBL" id="JASNRB020000004">
    <property type="protein sequence ID" value="MFJ1467726.1"/>
    <property type="molecule type" value="Genomic_DNA"/>
</dbReference>
<accession>A0ACC7M762</accession>
<reference evidence="1" key="1">
    <citation type="submission" date="2024-11" db="EMBL/GenBank/DDBJ databases">
        <title>Description of Massilia orientalis sp. nov., isolated from rhizosphere soil of Ageratina adenophora.</title>
        <authorList>
            <person name="Wang Y."/>
        </authorList>
    </citation>
    <scope>NUCLEOTIDE SEQUENCE</scope>
    <source>
        <strain evidence="1">YIM B02787</strain>
    </source>
</reference>
<gene>
    <name evidence="1" type="ORF">QPK29_008395</name>
</gene>
<sequence>MSQLEQMAQMFAAIDAESRRYVMVVLRGEYERANRSRRPILRLVHGGSPAKSTAKPRAAACPEAKESA</sequence>
<name>A0ACC7M762_9BURK</name>
<keyword evidence="2" id="KW-1185">Reference proteome</keyword>
<proteinExistence type="predicted"/>
<evidence type="ECO:0000313" key="1">
    <source>
        <dbReference type="EMBL" id="MFJ1467726.1"/>
    </source>
</evidence>
<dbReference type="Proteomes" id="UP001168096">
    <property type="component" value="Unassembled WGS sequence"/>
</dbReference>